<feature type="signal peptide" evidence="2">
    <location>
        <begin position="1"/>
        <end position="26"/>
    </location>
</feature>
<feature type="compositionally biased region" description="Polar residues" evidence="1">
    <location>
        <begin position="33"/>
        <end position="42"/>
    </location>
</feature>
<evidence type="ECO:0000256" key="2">
    <source>
        <dbReference type="SAM" id="SignalP"/>
    </source>
</evidence>
<dbReference type="VEuPathDB" id="VectorBase:MDOA013215"/>
<gene>
    <name evidence="3" type="primary">101892398</name>
    <name evidence="5" type="synonym">LOC101892398</name>
</gene>
<protein>
    <submittedName>
        <fullName evidence="5">Uncharacterized protein LOC101892398</fullName>
    </submittedName>
</protein>
<proteinExistence type="predicted"/>
<keyword evidence="2" id="KW-0732">Signal</keyword>
<dbReference type="AlphaFoldDB" id="A0A1I8NAE6"/>
<feature type="region of interest" description="Disordered" evidence="1">
    <location>
        <begin position="33"/>
        <end position="64"/>
    </location>
</feature>
<dbReference type="PANTHER" id="PTHR33964:SF2">
    <property type="entry name" value="IP09356P"/>
    <property type="match status" value="1"/>
</dbReference>
<reference evidence="5" key="2">
    <citation type="submission" date="2025-04" db="UniProtKB">
        <authorList>
            <consortium name="RefSeq"/>
        </authorList>
    </citation>
    <scope>IDENTIFICATION</scope>
    <source>
        <strain evidence="5">Aabys</strain>
    </source>
</reference>
<dbReference type="eggNOG" id="ENOG502SAEC">
    <property type="taxonomic scope" value="Eukaryota"/>
</dbReference>
<feature type="compositionally biased region" description="Low complexity" evidence="1">
    <location>
        <begin position="50"/>
        <end position="64"/>
    </location>
</feature>
<name>A0A1I8NAE6_MUSDO</name>
<dbReference type="PANTHER" id="PTHR33964">
    <property type="entry name" value="RE45066P-RELATED"/>
    <property type="match status" value="1"/>
</dbReference>
<evidence type="ECO:0000256" key="1">
    <source>
        <dbReference type="SAM" id="MobiDB-lite"/>
    </source>
</evidence>
<dbReference type="GeneID" id="101892398"/>
<evidence type="ECO:0000313" key="3">
    <source>
        <dbReference type="EnsemblMetazoa" id="MDOA013215-PA"/>
    </source>
</evidence>
<evidence type="ECO:0000313" key="5">
    <source>
        <dbReference type="RefSeq" id="XP_005185963.1"/>
    </source>
</evidence>
<sequence>MISNISPKCFHLTLTTLILLLGNAETQGDFNYNHNATPTANMENKDTNYRNKNNNNNHITPVSESESSSSAAAVFAAAMSALSTTAATSMIANSNNDRSLVHCGNTQKMVDNCFRDLPPHLMEFLQSPKIVIDEKEIKNKCNVFHHGMRCFDDYMVRCIPKHNVRILNNNVEGARKFFTKFCDDPVFQKSEYFRIYLLI</sequence>
<dbReference type="OrthoDB" id="10051804at2759"/>
<dbReference type="VEuPathDB" id="VectorBase:MDOMA2_000090"/>
<dbReference type="RefSeq" id="XP_005185963.1">
    <property type="nucleotide sequence ID" value="XM_005185906.2"/>
</dbReference>
<dbReference type="Proteomes" id="UP001652621">
    <property type="component" value="Unplaced"/>
</dbReference>
<dbReference type="KEGG" id="mde:101892398"/>
<reference evidence="3" key="1">
    <citation type="submission" date="2020-05" db="UniProtKB">
        <authorList>
            <consortium name="EnsemblMetazoa"/>
        </authorList>
    </citation>
    <scope>IDENTIFICATION</scope>
    <source>
        <strain evidence="3">Aabys</strain>
    </source>
</reference>
<keyword evidence="4" id="KW-1185">Reference proteome</keyword>
<organism evidence="3">
    <name type="scientific">Musca domestica</name>
    <name type="common">House fly</name>
    <dbReference type="NCBI Taxonomy" id="7370"/>
    <lineage>
        <taxon>Eukaryota</taxon>
        <taxon>Metazoa</taxon>
        <taxon>Ecdysozoa</taxon>
        <taxon>Arthropoda</taxon>
        <taxon>Hexapoda</taxon>
        <taxon>Insecta</taxon>
        <taxon>Pterygota</taxon>
        <taxon>Neoptera</taxon>
        <taxon>Endopterygota</taxon>
        <taxon>Diptera</taxon>
        <taxon>Brachycera</taxon>
        <taxon>Muscomorpha</taxon>
        <taxon>Muscoidea</taxon>
        <taxon>Muscidae</taxon>
        <taxon>Musca</taxon>
    </lineage>
</organism>
<evidence type="ECO:0000313" key="4">
    <source>
        <dbReference type="Proteomes" id="UP001652621"/>
    </source>
</evidence>
<accession>A0A1I8NAE6</accession>
<dbReference type="EnsemblMetazoa" id="MDOA013215-RA">
    <property type="protein sequence ID" value="MDOA013215-PA"/>
    <property type="gene ID" value="MDOA013215"/>
</dbReference>
<feature type="chain" id="PRO_5044561481" evidence="2">
    <location>
        <begin position="27"/>
        <end position="199"/>
    </location>
</feature>